<evidence type="ECO:0000313" key="3">
    <source>
        <dbReference type="Proteomes" id="UP000821853"/>
    </source>
</evidence>
<dbReference type="AlphaFoldDB" id="A0A9J6FCV8"/>
<dbReference type="VEuPathDB" id="VectorBase:HLOH_059883"/>
<dbReference type="PANTHER" id="PTHR47272:SF1">
    <property type="entry name" value="PIGGYBAC TRANSPOSABLE ELEMENT-DERIVED PROTEIN 3-LIKE"/>
    <property type="match status" value="1"/>
</dbReference>
<organism evidence="2 3">
    <name type="scientific">Haemaphysalis longicornis</name>
    <name type="common">Bush tick</name>
    <dbReference type="NCBI Taxonomy" id="44386"/>
    <lineage>
        <taxon>Eukaryota</taxon>
        <taxon>Metazoa</taxon>
        <taxon>Ecdysozoa</taxon>
        <taxon>Arthropoda</taxon>
        <taxon>Chelicerata</taxon>
        <taxon>Arachnida</taxon>
        <taxon>Acari</taxon>
        <taxon>Parasitiformes</taxon>
        <taxon>Ixodida</taxon>
        <taxon>Ixodoidea</taxon>
        <taxon>Ixodidae</taxon>
        <taxon>Haemaphysalinae</taxon>
        <taxon>Haemaphysalis</taxon>
    </lineage>
</organism>
<reference evidence="2 3" key="1">
    <citation type="journal article" date="2020" name="Cell">
        <title>Large-Scale Comparative Analyses of Tick Genomes Elucidate Their Genetic Diversity and Vector Capacities.</title>
        <authorList>
            <consortium name="Tick Genome and Microbiome Consortium (TIGMIC)"/>
            <person name="Jia N."/>
            <person name="Wang J."/>
            <person name="Shi W."/>
            <person name="Du L."/>
            <person name="Sun Y."/>
            <person name="Zhan W."/>
            <person name="Jiang J.F."/>
            <person name="Wang Q."/>
            <person name="Zhang B."/>
            <person name="Ji P."/>
            <person name="Bell-Sakyi L."/>
            <person name="Cui X.M."/>
            <person name="Yuan T.T."/>
            <person name="Jiang B.G."/>
            <person name="Yang W.F."/>
            <person name="Lam T.T."/>
            <person name="Chang Q.C."/>
            <person name="Ding S.J."/>
            <person name="Wang X.J."/>
            <person name="Zhu J.G."/>
            <person name="Ruan X.D."/>
            <person name="Zhao L."/>
            <person name="Wei J.T."/>
            <person name="Ye R.Z."/>
            <person name="Que T.C."/>
            <person name="Du C.H."/>
            <person name="Zhou Y.H."/>
            <person name="Cheng J.X."/>
            <person name="Dai P.F."/>
            <person name="Guo W.B."/>
            <person name="Han X.H."/>
            <person name="Huang E.J."/>
            <person name="Li L.F."/>
            <person name="Wei W."/>
            <person name="Gao Y.C."/>
            <person name="Liu J.Z."/>
            <person name="Shao H.Z."/>
            <person name="Wang X."/>
            <person name="Wang C.C."/>
            <person name="Yang T.C."/>
            <person name="Huo Q.B."/>
            <person name="Li W."/>
            <person name="Chen H.Y."/>
            <person name="Chen S.E."/>
            <person name="Zhou L.G."/>
            <person name="Ni X.B."/>
            <person name="Tian J.H."/>
            <person name="Sheng Y."/>
            <person name="Liu T."/>
            <person name="Pan Y.S."/>
            <person name="Xia L.Y."/>
            <person name="Li J."/>
            <person name="Zhao F."/>
            <person name="Cao W.C."/>
        </authorList>
    </citation>
    <scope>NUCLEOTIDE SEQUENCE [LARGE SCALE GENOMIC DNA]</scope>
    <source>
        <strain evidence="2">HaeL-2018</strain>
    </source>
</reference>
<evidence type="ECO:0000313" key="2">
    <source>
        <dbReference type="EMBL" id="KAH9360153.1"/>
    </source>
</evidence>
<accession>A0A9J6FCV8</accession>
<dbReference type="EMBL" id="JABSTR010000001">
    <property type="protein sequence ID" value="KAH9360153.1"/>
    <property type="molecule type" value="Genomic_DNA"/>
</dbReference>
<sequence length="62" mass="7124">MYFSRYVPESILKVIAENTNLYSVQSTLHNVNTTANEMRKLFGMHILMGVVHLPREDSIGTR</sequence>
<dbReference type="PANTHER" id="PTHR47272">
    <property type="entry name" value="DDE_TNP_1_7 DOMAIN-CONTAINING PROTEIN"/>
    <property type="match status" value="1"/>
</dbReference>
<evidence type="ECO:0000259" key="1">
    <source>
        <dbReference type="Pfam" id="PF13843"/>
    </source>
</evidence>
<dbReference type="Proteomes" id="UP000821853">
    <property type="component" value="Chromosome 1"/>
</dbReference>
<dbReference type="OrthoDB" id="6756891at2759"/>
<keyword evidence="3" id="KW-1185">Reference proteome</keyword>
<name>A0A9J6FCV8_HAELO</name>
<dbReference type="Pfam" id="PF13843">
    <property type="entry name" value="DDE_Tnp_1_7"/>
    <property type="match status" value="1"/>
</dbReference>
<comment type="caution">
    <text evidence="2">The sequence shown here is derived from an EMBL/GenBank/DDBJ whole genome shotgun (WGS) entry which is preliminary data.</text>
</comment>
<proteinExistence type="predicted"/>
<dbReference type="InterPro" id="IPR029526">
    <property type="entry name" value="PGBD"/>
</dbReference>
<feature type="domain" description="PiggyBac transposable element-derived protein" evidence="1">
    <location>
        <begin position="2"/>
        <end position="57"/>
    </location>
</feature>
<protein>
    <recommendedName>
        <fullName evidence="1">PiggyBac transposable element-derived protein domain-containing protein</fullName>
    </recommendedName>
</protein>
<gene>
    <name evidence="2" type="ORF">HPB48_009585</name>
</gene>